<sequence length="108" mass="11548">MNALWIVIVLASSPAAAIGNEACSQLDPELLHCPAPEAPRITELREGTVTLELYIDPDGSVRSSKVLTSSGHPAWLGAAQAAVAKWRYVAGSDSRTREVPFDFLFGDP</sequence>
<proteinExistence type="predicted"/>
<keyword evidence="8" id="KW-1185">Reference proteome</keyword>
<dbReference type="InterPro" id="IPR006260">
    <property type="entry name" value="TonB/TolA_C"/>
</dbReference>
<dbReference type="Gene3D" id="3.30.1150.10">
    <property type="match status" value="1"/>
</dbReference>
<gene>
    <name evidence="7" type="ORF">GCM10022229_03740</name>
</gene>
<dbReference type="Pfam" id="PF03544">
    <property type="entry name" value="TonB_C"/>
    <property type="match status" value="1"/>
</dbReference>
<reference evidence="8" key="1">
    <citation type="journal article" date="2019" name="Int. J. Syst. Evol. Microbiol.">
        <title>The Global Catalogue of Microorganisms (GCM) 10K type strain sequencing project: providing services to taxonomists for standard genome sequencing and annotation.</title>
        <authorList>
            <consortium name="The Broad Institute Genomics Platform"/>
            <consortium name="The Broad Institute Genome Sequencing Center for Infectious Disease"/>
            <person name="Wu L."/>
            <person name="Ma J."/>
        </authorList>
    </citation>
    <scope>NUCLEOTIDE SEQUENCE [LARGE SCALE GENOMIC DNA]</scope>
    <source>
        <strain evidence="8">JCM 16916</strain>
    </source>
</reference>
<evidence type="ECO:0000256" key="3">
    <source>
        <dbReference type="ARBA" id="ARBA00022989"/>
    </source>
</evidence>
<evidence type="ECO:0000259" key="6">
    <source>
        <dbReference type="PROSITE" id="PS52015"/>
    </source>
</evidence>
<keyword evidence="3" id="KW-1133">Transmembrane helix</keyword>
<feature type="domain" description="TonB C-terminal" evidence="6">
    <location>
        <begin position="21"/>
        <end position="108"/>
    </location>
</feature>
<keyword evidence="4" id="KW-0472">Membrane</keyword>
<evidence type="ECO:0000256" key="1">
    <source>
        <dbReference type="ARBA" id="ARBA00004167"/>
    </source>
</evidence>
<accession>A0ABP7M365</accession>
<evidence type="ECO:0000256" key="5">
    <source>
        <dbReference type="SAM" id="SignalP"/>
    </source>
</evidence>
<dbReference type="Proteomes" id="UP001501727">
    <property type="component" value="Unassembled WGS sequence"/>
</dbReference>
<keyword evidence="5" id="KW-0732">Signal</keyword>
<evidence type="ECO:0000313" key="7">
    <source>
        <dbReference type="EMBL" id="GAA3914041.1"/>
    </source>
</evidence>
<evidence type="ECO:0000313" key="8">
    <source>
        <dbReference type="Proteomes" id="UP001501727"/>
    </source>
</evidence>
<evidence type="ECO:0000256" key="4">
    <source>
        <dbReference type="ARBA" id="ARBA00023136"/>
    </source>
</evidence>
<dbReference type="PROSITE" id="PS52015">
    <property type="entry name" value="TONB_CTD"/>
    <property type="match status" value="1"/>
</dbReference>
<organism evidence="7 8">
    <name type="scientific">Luteimonas lutimaris</name>
    <dbReference type="NCBI Taxonomy" id="698645"/>
    <lineage>
        <taxon>Bacteria</taxon>
        <taxon>Pseudomonadati</taxon>
        <taxon>Pseudomonadota</taxon>
        <taxon>Gammaproteobacteria</taxon>
        <taxon>Lysobacterales</taxon>
        <taxon>Lysobacteraceae</taxon>
        <taxon>Luteimonas</taxon>
    </lineage>
</organism>
<keyword evidence="2" id="KW-0812">Transmembrane</keyword>
<comment type="subcellular location">
    <subcellularLocation>
        <location evidence="1">Membrane</location>
        <topology evidence="1">Single-pass membrane protein</topology>
    </subcellularLocation>
</comment>
<dbReference type="RefSeq" id="WP_344758237.1">
    <property type="nucleotide sequence ID" value="NZ_BAAAZU010000002.1"/>
</dbReference>
<dbReference type="InterPro" id="IPR037682">
    <property type="entry name" value="TonB_C"/>
</dbReference>
<comment type="caution">
    <text evidence="7">The sequence shown here is derived from an EMBL/GenBank/DDBJ whole genome shotgun (WGS) entry which is preliminary data.</text>
</comment>
<feature type="chain" id="PRO_5046690957" description="TonB C-terminal domain-containing protein" evidence="5">
    <location>
        <begin position="18"/>
        <end position="108"/>
    </location>
</feature>
<dbReference type="EMBL" id="BAAAZU010000002">
    <property type="protein sequence ID" value="GAA3914041.1"/>
    <property type="molecule type" value="Genomic_DNA"/>
</dbReference>
<name>A0ABP7M365_9GAMM</name>
<evidence type="ECO:0000256" key="2">
    <source>
        <dbReference type="ARBA" id="ARBA00022692"/>
    </source>
</evidence>
<dbReference type="SUPFAM" id="SSF74653">
    <property type="entry name" value="TolA/TonB C-terminal domain"/>
    <property type="match status" value="1"/>
</dbReference>
<dbReference type="NCBIfam" id="TIGR01352">
    <property type="entry name" value="tonB_Cterm"/>
    <property type="match status" value="1"/>
</dbReference>
<feature type="signal peptide" evidence="5">
    <location>
        <begin position="1"/>
        <end position="17"/>
    </location>
</feature>
<protein>
    <recommendedName>
        <fullName evidence="6">TonB C-terminal domain-containing protein</fullName>
    </recommendedName>
</protein>